<keyword evidence="3" id="KW-1185">Reference proteome</keyword>
<dbReference type="Proteomes" id="UP000821866">
    <property type="component" value="Chromosome 1"/>
</dbReference>
<comment type="caution">
    <text evidence="2">The sequence shown here is derived from an EMBL/GenBank/DDBJ whole genome shotgun (WGS) entry which is preliminary data.</text>
</comment>
<feature type="region of interest" description="Disordered" evidence="1">
    <location>
        <begin position="118"/>
        <end position="196"/>
    </location>
</feature>
<dbReference type="AlphaFoldDB" id="A0A9J6F1V5"/>
<reference evidence="2" key="1">
    <citation type="journal article" date="2020" name="Cell">
        <title>Large-Scale Comparative Analyses of Tick Genomes Elucidate Their Genetic Diversity and Vector Capacities.</title>
        <authorList>
            <consortium name="Tick Genome and Microbiome Consortium (TIGMIC)"/>
            <person name="Jia N."/>
            <person name="Wang J."/>
            <person name="Shi W."/>
            <person name="Du L."/>
            <person name="Sun Y."/>
            <person name="Zhan W."/>
            <person name="Jiang J.F."/>
            <person name="Wang Q."/>
            <person name="Zhang B."/>
            <person name="Ji P."/>
            <person name="Bell-Sakyi L."/>
            <person name="Cui X.M."/>
            <person name="Yuan T.T."/>
            <person name="Jiang B.G."/>
            <person name="Yang W.F."/>
            <person name="Lam T.T."/>
            <person name="Chang Q.C."/>
            <person name="Ding S.J."/>
            <person name="Wang X.J."/>
            <person name="Zhu J.G."/>
            <person name="Ruan X.D."/>
            <person name="Zhao L."/>
            <person name="Wei J.T."/>
            <person name="Ye R.Z."/>
            <person name="Que T.C."/>
            <person name="Du C.H."/>
            <person name="Zhou Y.H."/>
            <person name="Cheng J.X."/>
            <person name="Dai P.F."/>
            <person name="Guo W.B."/>
            <person name="Han X.H."/>
            <person name="Huang E.J."/>
            <person name="Li L.F."/>
            <person name="Wei W."/>
            <person name="Gao Y.C."/>
            <person name="Liu J.Z."/>
            <person name="Shao H.Z."/>
            <person name="Wang X."/>
            <person name="Wang C.C."/>
            <person name="Yang T.C."/>
            <person name="Huo Q.B."/>
            <person name="Li W."/>
            <person name="Chen H.Y."/>
            <person name="Chen S.E."/>
            <person name="Zhou L.G."/>
            <person name="Ni X.B."/>
            <person name="Tian J.H."/>
            <person name="Sheng Y."/>
            <person name="Liu T."/>
            <person name="Pan Y.S."/>
            <person name="Xia L.Y."/>
            <person name="Li J."/>
            <person name="Zhao F."/>
            <person name="Cao W.C."/>
        </authorList>
    </citation>
    <scope>NUCLEOTIDE SEQUENCE</scope>
    <source>
        <strain evidence="2">Rmic-2018</strain>
    </source>
</reference>
<dbReference type="EMBL" id="JABSTU010000001">
    <property type="protein sequence ID" value="KAH8040738.1"/>
    <property type="molecule type" value="Genomic_DNA"/>
</dbReference>
<evidence type="ECO:0000313" key="2">
    <source>
        <dbReference type="EMBL" id="KAH8040738.1"/>
    </source>
</evidence>
<evidence type="ECO:0000256" key="1">
    <source>
        <dbReference type="SAM" id="MobiDB-lite"/>
    </source>
</evidence>
<name>A0A9J6F1V5_RHIMP</name>
<proteinExistence type="predicted"/>
<gene>
    <name evidence="2" type="ORF">HPB51_012053</name>
</gene>
<feature type="compositionally biased region" description="Polar residues" evidence="1">
    <location>
        <begin position="140"/>
        <end position="151"/>
    </location>
</feature>
<sequence>MGTGNGVAAETRKIYVKVKNLVVVGTKDDCVLQVFSLEHLRLTDKTINVQAYLKATVNMGKGVIPLVNTFTTDYIFANTTSPDNQIIGARRLGSTNVVTPIFEHSNIPRYHQPATAKPLVQQAGQARDHSRKRSGDYKAQQKSSNVTGNDTSARSSRPRFKKRAASRSKSRSRARGPQSTQKHTKHDKTSTAPSPVKLTGAQMVTLFHMVWDCQNNPSISDNQNPALVEWEATLSSSDPVQQQALIDQARMAARANGLPY</sequence>
<feature type="compositionally biased region" description="Basic residues" evidence="1">
    <location>
        <begin position="156"/>
        <end position="174"/>
    </location>
</feature>
<organism evidence="2 3">
    <name type="scientific">Rhipicephalus microplus</name>
    <name type="common">Cattle tick</name>
    <name type="synonym">Boophilus microplus</name>
    <dbReference type="NCBI Taxonomy" id="6941"/>
    <lineage>
        <taxon>Eukaryota</taxon>
        <taxon>Metazoa</taxon>
        <taxon>Ecdysozoa</taxon>
        <taxon>Arthropoda</taxon>
        <taxon>Chelicerata</taxon>
        <taxon>Arachnida</taxon>
        <taxon>Acari</taxon>
        <taxon>Parasitiformes</taxon>
        <taxon>Ixodida</taxon>
        <taxon>Ixodoidea</taxon>
        <taxon>Ixodidae</taxon>
        <taxon>Rhipicephalinae</taxon>
        <taxon>Rhipicephalus</taxon>
        <taxon>Boophilus</taxon>
    </lineage>
</organism>
<reference evidence="2" key="2">
    <citation type="submission" date="2021-09" db="EMBL/GenBank/DDBJ databases">
        <authorList>
            <person name="Jia N."/>
            <person name="Wang J."/>
            <person name="Shi W."/>
            <person name="Du L."/>
            <person name="Sun Y."/>
            <person name="Zhan W."/>
            <person name="Jiang J."/>
            <person name="Wang Q."/>
            <person name="Zhang B."/>
            <person name="Ji P."/>
            <person name="Sakyi L.B."/>
            <person name="Cui X."/>
            <person name="Yuan T."/>
            <person name="Jiang B."/>
            <person name="Yang W."/>
            <person name="Lam T.T.-Y."/>
            <person name="Chang Q."/>
            <person name="Ding S."/>
            <person name="Wang X."/>
            <person name="Zhu J."/>
            <person name="Ruan X."/>
            <person name="Zhao L."/>
            <person name="Wei J."/>
            <person name="Que T."/>
            <person name="Du C."/>
            <person name="Cheng J."/>
            <person name="Dai P."/>
            <person name="Han X."/>
            <person name="Huang E."/>
            <person name="Gao Y."/>
            <person name="Liu J."/>
            <person name="Shao H."/>
            <person name="Ye R."/>
            <person name="Li L."/>
            <person name="Wei W."/>
            <person name="Wang X."/>
            <person name="Wang C."/>
            <person name="Huo Q."/>
            <person name="Li W."/>
            <person name="Guo W."/>
            <person name="Chen H."/>
            <person name="Chen S."/>
            <person name="Zhou L."/>
            <person name="Zhou L."/>
            <person name="Ni X."/>
            <person name="Tian J."/>
            <person name="Zhou Y."/>
            <person name="Sheng Y."/>
            <person name="Liu T."/>
            <person name="Pan Y."/>
            <person name="Xia L."/>
            <person name="Li J."/>
            <person name="Zhao F."/>
            <person name="Cao W."/>
        </authorList>
    </citation>
    <scope>NUCLEOTIDE SEQUENCE</scope>
    <source>
        <strain evidence="2">Rmic-2018</strain>
        <tissue evidence="2">Larvae</tissue>
    </source>
</reference>
<evidence type="ECO:0000313" key="3">
    <source>
        <dbReference type="Proteomes" id="UP000821866"/>
    </source>
</evidence>
<accession>A0A9J6F1V5</accession>
<protein>
    <submittedName>
        <fullName evidence="2">Uncharacterized protein</fullName>
    </submittedName>
</protein>